<evidence type="ECO:0000313" key="1">
    <source>
        <dbReference type="EMBL" id="GAG55211.1"/>
    </source>
</evidence>
<gene>
    <name evidence="1" type="ORF">S01H4_09264</name>
</gene>
<dbReference type="AlphaFoldDB" id="X1A4T5"/>
<feature type="non-terminal residue" evidence="1">
    <location>
        <position position="1"/>
    </location>
</feature>
<protein>
    <submittedName>
        <fullName evidence="1">Uncharacterized protein</fullName>
    </submittedName>
</protein>
<sequence>TILRKYGKSEFPTLYKNFIEMRTELYKQNERTDNRNIKIKESTKKTLNGQKTLENYYLGKSLQQAEQSQDFATFNLLAPNQICERMCSKKHNEKECLEIKLRAKLIKNILKKNFPRSEIAALLKNEKKLGKQIQVTAENKNIKQDDITIFCTVKEIITEFMASGKISDLEAINILVKFIPKQHTFI</sequence>
<accession>X1A4T5</accession>
<comment type="caution">
    <text evidence="1">The sequence shown here is derived from an EMBL/GenBank/DDBJ whole genome shotgun (WGS) entry which is preliminary data.</text>
</comment>
<dbReference type="EMBL" id="BART01003313">
    <property type="protein sequence ID" value="GAG55211.1"/>
    <property type="molecule type" value="Genomic_DNA"/>
</dbReference>
<name>X1A4T5_9ZZZZ</name>
<reference evidence="1" key="1">
    <citation type="journal article" date="2014" name="Front. Microbiol.">
        <title>High frequency of phylogenetically diverse reductive dehalogenase-homologous genes in deep subseafloor sedimentary metagenomes.</title>
        <authorList>
            <person name="Kawai M."/>
            <person name="Futagami T."/>
            <person name="Toyoda A."/>
            <person name="Takaki Y."/>
            <person name="Nishi S."/>
            <person name="Hori S."/>
            <person name="Arai W."/>
            <person name="Tsubouchi T."/>
            <person name="Morono Y."/>
            <person name="Uchiyama I."/>
            <person name="Ito T."/>
            <person name="Fujiyama A."/>
            <person name="Inagaki F."/>
            <person name="Takami H."/>
        </authorList>
    </citation>
    <scope>NUCLEOTIDE SEQUENCE</scope>
    <source>
        <strain evidence="1">Expedition CK06-06</strain>
    </source>
</reference>
<organism evidence="1">
    <name type="scientific">marine sediment metagenome</name>
    <dbReference type="NCBI Taxonomy" id="412755"/>
    <lineage>
        <taxon>unclassified sequences</taxon>
        <taxon>metagenomes</taxon>
        <taxon>ecological metagenomes</taxon>
    </lineage>
</organism>
<proteinExistence type="predicted"/>